<dbReference type="Proteomes" id="UP001176517">
    <property type="component" value="Unassembled WGS sequence"/>
</dbReference>
<keyword evidence="2" id="KW-0645">Protease</keyword>
<comment type="caution">
    <text evidence="2">The sequence shown here is derived from an EMBL/GenBank/DDBJ whole genome shotgun (WGS) entry which is preliminary data.</text>
</comment>
<protein>
    <submittedName>
        <fullName evidence="2">Cysteine protease</fullName>
    </submittedName>
</protein>
<keyword evidence="2" id="KW-0378">Hydrolase</keyword>
<dbReference type="GO" id="GO:0008233">
    <property type="term" value="F:peptidase activity"/>
    <property type="evidence" value="ECO:0007669"/>
    <property type="project" value="UniProtKB-KW"/>
</dbReference>
<reference evidence="2" key="1">
    <citation type="journal article" date="2023" name="PhytoFront">
        <title>Draft Genome Resources of Seven Strains of Tilletia horrida, Causal Agent of Kernel Smut of Rice.</title>
        <authorList>
            <person name="Khanal S."/>
            <person name="Antony Babu S."/>
            <person name="Zhou X.G."/>
        </authorList>
    </citation>
    <scope>NUCLEOTIDE SEQUENCE</scope>
    <source>
        <strain evidence="2">TX6</strain>
    </source>
</reference>
<dbReference type="AlphaFoldDB" id="A0AAN6GJW9"/>
<dbReference type="EMBL" id="JAPDMZ010000257">
    <property type="protein sequence ID" value="KAK0544882.1"/>
    <property type="molecule type" value="Genomic_DNA"/>
</dbReference>
<accession>A0AAN6GJW9</accession>
<evidence type="ECO:0000313" key="3">
    <source>
        <dbReference type="Proteomes" id="UP001176517"/>
    </source>
</evidence>
<proteinExistence type="predicted"/>
<feature type="region of interest" description="Disordered" evidence="1">
    <location>
        <begin position="61"/>
        <end position="99"/>
    </location>
</feature>
<feature type="compositionally biased region" description="Low complexity" evidence="1">
    <location>
        <begin position="63"/>
        <end position="74"/>
    </location>
</feature>
<organism evidence="2 3">
    <name type="scientific">Tilletia horrida</name>
    <dbReference type="NCBI Taxonomy" id="155126"/>
    <lineage>
        <taxon>Eukaryota</taxon>
        <taxon>Fungi</taxon>
        <taxon>Dikarya</taxon>
        <taxon>Basidiomycota</taxon>
        <taxon>Ustilaginomycotina</taxon>
        <taxon>Exobasidiomycetes</taxon>
        <taxon>Tilletiales</taxon>
        <taxon>Tilletiaceae</taxon>
        <taxon>Tilletia</taxon>
    </lineage>
</organism>
<dbReference type="GO" id="GO:0006508">
    <property type="term" value="P:proteolysis"/>
    <property type="evidence" value="ECO:0007669"/>
    <property type="project" value="UniProtKB-KW"/>
</dbReference>
<gene>
    <name evidence="2" type="primary">RIM13_1</name>
    <name evidence="2" type="ORF">OC846_005883</name>
</gene>
<evidence type="ECO:0000256" key="1">
    <source>
        <dbReference type="SAM" id="MobiDB-lite"/>
    </source>
</evidence>
<name>A0AAN6GJW9_9BASI</name>
<keyword evidence="3" id="KW-1185">Reference proteome</keyword>
<evidence type="ECO:0000313" key="2">
    <source>
        <dbReference type="EMBL" id="KAK0544882.1"/>
    </source>
</evidence>
<sequence>MAAVVSTRDWSLKLQQAQDGANEAARLEFAQDYTAAFAAYIHTGETYLWLLRNLDKRPKLIGSSSSSSSSAAAADDNPDNLKARLRRAAGKGLEREPSM</sequence>